<keyword evidence="1" id="KW-0175">Coiled coil</keyword>
<comment type="caution">
    <text evidence="4">The sequence shown here is derived from an EMBL/GenBank/DDBJ whole genome shotgun (WGS) entry which is preliminary data.</text>
</comment>
<keyword evidence="4" id="KW-0548">Nucleotidyltransferase</keyword>
<sequence length="358" mass="39326">MSQIVFTLRVYFLVASSSSTSEGTWSCPFKGFHCCPSGVCGNKGISRMISHLKSVHLSTDERKNVLREAITTDYNLFREVEGTLKVFGQWMCGKCMRLHALSRACHHPDGLVRFSEGMGDGGSAVRGGGSQNRGGGSLSRGGGSQNRGSGSKKRGGGSQTMGGASQTRGGGSISRGKGSKNRGGGQRITRLGQRKMEGKIPSTQRYYTLLCICFLFELQYQKDIEAEKEVLEEEERKRAEWEQNGRIYLDLEDMQSDQFSENELDRPATLSELEALDEAIDEYNATLPSIDEGQPSQTEPTPPHLVQAPTEESQAPRAPRPRPVIRLRPPLPKEGSSTILQMALERLLKSHSVSELLC</sequence>
<feature type="compositionally biased region" description="Gly residues" evidence="2">
    <location>
        <begin position="122"/>
        <end position="145"/>
    </location>
</feature>
<keyword evidence="3" id="KW-0732">Signal</keyword>
<feature type="coiled-coil region" evidence="1">
    <location>
        <begin position="217"/>
        <end position="244"/>
    </location>
</feature>
<keyword evidence="4" id="KW-0808">Transferase</keyword>
<evidence type="ECO:0000256" key="3">
    <source>
        <dbReference type="SAM" id="SignalP"/>
    </source>
</evidence>
<feature type="chain" id="PRO_5015476797" evidence="3">
    <location>
        <begin position="24"/>
        <end position="358"/>
    </location>
</feature>
<accession>A0A2U1PDE8</accession>
<keyword evidence="5" id="KW-1185">Reference proteome</keyword>
<organism evidence="4 5">
    <name type="scientific">Artemisia annua</name>
    <name type="common">Sweet wormwood</name>
    <dbReference type="NCBI Taxonomy" id="35608"/>
    <lineage>
        <taxon>Eukaryota</taxon>
        <taxon>Viridiplantae</taxon>
        <taxon>Streptophyta</taxon>
        <taxon>Embryophyta</taxon>
        <taxon>Tracheophyta</taxon>
        <taxon>Spermatophyta</taxon>
        <taxon>Magnoliopsida</taxon>
        <taxon>eudicotyledons</taxon>
        <taxon>Gunneridae</taxon>
        <taxon>Pentapetalae</taxon>
        <taxon>asterids</taxon>
        <taxon>campanulids</taxon>
        <taxon>Asterales</taxon>
        <taxon>Asteraceae</taxon>
        <taxon>Asteroideae</taxon>
        <taxon>Anthemideae</taxon>
        <taxon>Artemisiinae</taxon>
        <taxon>Artemisia</taxon>
    </lineage>
</organism>
<dbReference type="AlphaFoldDB" id="A0A2U1PDE8"/>
<protein>
    <submittedName>
        <fullName evidence="4">Reverse transcriptase domain-containing protein</fullName>
    </submittedName>
</protein>
<gene>
    <name evidence="4" type="ORF">CTI12_AA164640</name>
</gene>
<feature type="region of interest" description="Disordered" evidence="2">
    <location>
        <begin position="288"/>
        <end position="335"/>
    </location>
</feature>
<dbReference type="GO" id="GO:0003964">
    <property type="term" value="F:RNA-directed DNA polymerase activity"/>
    <property type="evidence" value="ECO:0007669"/>
    <property type="project" value="UniProtKB-KW"/>
</dbReference>
<evidence type="ECO:0000313" key="4">
    <source>
        <dbReference type="EMBL" id="PWA83792.1"/>
    </source>
</evidence>
<reference evidence="4 5" key="1">
    <citation type="journal article" date="2018" name="Mol. Plant">
        <title>The genome of Artemisia annua provides insight into the evolution of Asteraceae family and artemisinin biosynthesis.</title>
        <authorList>
            <person name="Shen Q."/>
            <person name="Zhang L."/>
            <person name="Liao Z."/>
            <person name="Wang S."/>
            <person name="Yan T."/>
            <person name="Shi P."/>
            <person name="Liu M."/>
            <person name="Fu X."/>
            <person name="Pan Q."/>
            <person name="Wang Y."/>
            <person name="Lv Z."/>
            <person name="Lu X."/>
            <person name="Zhang F."/>
            <person name="Jiang W."/>
            <person name="Ma Y."/>
            <person name="Chen M."/>
            <person name="Hao X."/>
            <person name="Li L."/>
            <person name="Tang Y."/>
            <person name="Lv G."/>
            <person name="Zhou Y."/>
            <person name="Sun X."/>
            <person name="Brodelius P.E."/>
            <person name="Rose J.K.C."/>
            <person name="Tang K."/>
        </authorList>
    </citation>
    <scope>NUCLEOTIDE SEQUENCE [LARGE SCALE GENOMIC DNA]</scope>
    <source>
        <strain evidence="5">cv. Huhao1</strain>
        <tissue evidence="4">Leaf</tissue>
    </source>
</reference>
<name>A0A2U1PDE8_ARTAN</name>
<evidence type="ECO:0000256" key="2">
    <source>
        <dbReference type="SAM" id="MobiDB-lite"/>
    </source>
</evidence>
<dbReference type="EMBL" id="PKPP01001304">
    <property type="protein sequence ID" value="PWA83792.1"/>
    <property type="molecule type" value="Genomic_DNA"/>
</dbReference>
<dbReference type="Proteomes" id="UP000245207">
    <property type="component" value="Unassembled WGS sequence"/>
</dbReference>
<evidence type="ECO:0000256" key="1">
    <source>
        <dbReference type="SAM" id="Coils"/>
    </source>
</evidence>
<feature type="signal peptide" evidence="3">
    <location>
        <begin position="1"/>
        <end position="23"/>
    </location>
</feature>
<evidence type="ECO:0000313" key="5">
    <source>
        <dbReference type="Proteomes" id="UP000245207"/>
    </source>
</evidence>
<proteinExistence type="predicted"/>
<keyword evidence="4" id="KW-0695">RNA-directed DNA polymerase</keyword>
<feature type="region of interest" description="Disordered" evidence="2">
    <location>
        <begin position="122"/>
        <end position="196"/>
    </location>
</feature>